<gene>
    <name evidence="2" type="ORF">C475_16301</name>
</gene>
<dbReference type="Pfam" id="PF12840">
    <property type="entry name" value="HTH_20"/>
    <property type="match status" value="1"/>
</dbReference>
<name>M0CHA9_9EURY</name>
<dbReference type="InterPro" id="IPR011991">
    <property type="entry name" value="ArsR-like_HTH"/>
</dbReference>
<evidence type="ECO:0008006" key="4">
    <source>
        <dbReference type="Google" id="ProtNLM"/>
    </source>
</evidence>
<sequence length="125" mass="14355">MVRDPFADDEAPDLQEVLDALDDPDCRAIVSALEEPMTASEISEESDIPLSTTYRKLDRLEEAQLLFEGTEIRPDGQHASIYEVDFEEVVIALTEERDFETEIARQPRTPDQRLESLWSEVRKET</sequence>
<dbReference type="SUPFAM" id="SSF46785">
    <property type="entry name" value="Winged helix' DNA-binding domain"/>
    <property type="match status" value="1"/>
</dbReference>
<keyword evidence="3" id="KW-1185">Reference proteome</keyword>
<dbReference type="STRING" id="797114.C475_16301"/>
<dbReference type="CDD" id="cd00090">
    <property type="entry name" value="HTH_ARSR"/>
    <property type="match status" value="1"/>
</dbReference>
<feature type="region of interest" description="Disordered" evidence="1">
    <location>
        <begin position="102"/>
        <end position="125"/>
    </location>
</feature>
<proteinExistence type="predicted"/>
<dbReference type="RefSeq" id="WP_006884927.1">
    <property type="nucleotide sequence ID" value="NZ_AOIU01000035.1"/>
</dbReference>
<dbReference type="eggNOG" id="arCOG03067">
    <property type="taxonomic scope" value="Archaea"/>
</dbReference>
<evidence type="ECO:0000256" key="1">
    <source>
        <dbReference type="SAM" id="MobiDB-lite"/>
    </source>
</evidence>
<dbReference type="InterPro" id="IPR036390">
    <property type="entry name" value="WH_DNA-bd_sf"/>
</dbReference>
<dbReference type="AlphaFoldDB" id="M0CHA9"/>
<dbReference type="Proteomes" id="UP000011626">
    <property type="component" value="Unassembled WGS sequence"/>
</dbReference>
<dbReference type="InterPro" id="IPR036388">
    <property type="entry name" value="WH-like_DNA-bd_sf"/>
</dbReference>
<evidence type="ECO:0000313" key="2">
    <source>
        <dbReference type="EMBL" id="ELZ22680.1"/>
    </source>
</evidence>
<reference evidence="2 3" key="1">
    <citation type="journal article" date="2014" name="PLoS Genet.">
        <title>Phylogenetically driven sequencing of extremely halophilic archaea reveals strategies for static and dynamic osmo-response.</title>
        <authorList>
            <person name="Becker E.A."/>
            <person name="Seitzer P.M."/>
            <person name="Tritt A."/>
            <person name="Larsen D."/>
            <person name="Krusor M."/>
            <person name="Yao A.I."/>
            <person name="Wu D."/>
            <person name="Madern D."/>
            <person name="Eisen J.A."/>
            <person name="Darling A.E."/>
            <person name="Facciotti M.T."/>
        </authorList>
    </citation>
    <scope>NUCLEOTIDE SEQUENCE [LARGE SCALE GENOMIC DNA]</scope>
    <source>
        <strain evidence="2 3">2-9-1</strain>
    </source>
</reference>
<accession>M0CHA9</accession>
<comment type="caution">
    <text evidence="2">The sequence shown here is derived from an EMBL/GenBank/DDBJ whole genome shotgun (WGS) entry which is preliminary data.</text>
</comment>
<dbReference type="PATRIC" id="fig|797114.5.peg.3312"/>
<evidence type="ECO:0000313" key="3">
    <source>
        <dbReference type="Proteomes" id="UP000011626"/>
    </source>
</evidence>
<dbReference type="EMBL" id="AOIU01000035">
    <property type="protein sequence ID" value="ELZ22680.1"/>
    <property type="molecule type" value="Genomic_DNA"/>
</dbReference>
<dbReference type="Gene3D" id="1.10.10.10">
    <property type="entry name" value="Winged helix-like DNA-binding domain superfamily/Winged helix DNA-binding domain"/>
    <property type="match status" value="1"/>
</dbReference>
<dbReference type="OrthoDB" id="10985at2157"/>
<organism evidence="2 3">
    <name type="scientific">Halosimplex carlsbadense 2-9-1</name>
    <dbReference type="NCBI Taxonomy" id="797114"/>
    <lineage>
        <taxon>Archaea</taxon>
        <taxon>Methanobacteriati</taxon>
        <taxon>Methanobacteriota</taxon>
        <taxon>Stenosarchaea group</taxon>
        <taxon>Halobacteria</taxon>
        <taxon>Halobacteriales</taxon>
        <taxon>Haloarculaceae</taxon>
        <taxon>Halosimplex</taxon>
    </lineage>
</organism>
<protein>
    <recommendedName>
        <fullName evidence="4">ArsR family transcriptional regulator</fullName>
    </recommendedName>
</protein>